<dbReference type="InterPro" id="IPR044811">
    <property type="entry name" value="DME/ROS1"/>
</dbReference>
<reference evidence="3" key="2">
    <citation type="submission" date="2023-02" db="EMBL/GenBank/DDBJ databases">
        <authorList>
            <person name="Swenson N.G."/>
            <person name="Wegrzyn J.L."/>
            <person name="Mcevoy S.L."/>
        </authorList>
    </citation>
    <scope>NUCLEOTIDE SEQUENCE</scope>
    <source>
        <strain evidence="3">91603</strain>
        <tissue evidence="3">Leaf</tissue>
    </source>
</reference>
<gene>
    <name evidence="3" type="ORF">LWI28_000522</name>
</gene>
<sequence>MFKKMRRRRLRRSNLALLVALPICNQLPRLPAISRGVGRNRKRITGKVYLDPDTMRVWNQPMNLKDRDANKEQTDPEKEDQWRRERQIFQGRIESFTARMPIILGDR</sequence>
<feature type="chain" id="PRO_5042011478" evidence="2">
    <location>
        <begin position="27"/>
        <end position="107"/>
    </location>
</feature>
<dbReference type="AlphaFoldDB" id="A0AAD5NR40"/>
<evidence type="ECO:0000313" key="3">
    <source>
        <dbReference type="EMBL" id="KAI9176262.1"/>
    </source>
</evidence>
<name>A0AAD5NR40_ACENE</name>
<evidence type="ECO:0000313" key="4">
    <source>
        <dbReference type="Proteomes" id="UP001064489"/>
    </source>
</evidence>
<keyword evidence="2" id="KW-0732">Signal</keyword>
<dbReference type="GO" id="GO:0035514">
    <property type="term" value="F:DNA demethylase activity"/>
    <property type="evidence" value="ECO:0007669"/>
    <property type="project" value="InterPro"/>
</dbReference>
<comment type="caution">
    <text evidence="3">The sequence shown here is derived from an EMBL/GenBank/DDBJ whole genome shotgun (WGS) entry which is preliminary data.</text>
</comment>
<dbReference type="PANTHER" id="PTHR46213">
    <property type="entry name" value="TRANSCRIPTIONAL ACTIVATOR DEMETER"/>
    <property type="match status" value="1"/>
</dbReference>
<dbReference type="Proteomes" id="UP001064489">
    <property type="component" value="Chromosome 5"/>
</dbReference>
<accession>A0AAD5NR40</accession>
<feature type="compositionally biased region" description="Basic and acidic residues" evidence="1">
    <location>
        <begin position="64"/>
        <end position="82"/>
    </location>
</feature>
<organism evidence="3 4">
    <name type="scientific">Acer negundo</name>
    <name type="common">Box elder</name>
    <dbReference type="NCBI Taxonomy" id="4023"/>
    <lineage>
        <taxon>Eukaryota</taxon>
        <taxon>Viridiplantae</taxon>
        <taxon>Streptophyta</taxon>
        <taxon>Embryophyta</taxon>
        <taxon>Tracheophyta</taxon>
        <taxon>Spermatophyta</taxon>
        <taxon>Magnoliopsida</taxon>
        <taxon>eudicotyledons</taxon>
        <taxon>Gunneridae</taxon>
        <taxon>Pentapetalae</taxon>
        <taxon>rosids</taxon>
        <taxon>malvids</taxon>
        <taxon>Sapindales</taxon>
        <taxon>Sapindaceae</taxon>
        <taxon>Hippocastanoideae</taxon>
        <taxon>Acereae</taxon>
        <taxon>Acer</taxon>
    </lineage>
</organism>
<dbReference type="GO" id="GO:0141166">
    <property type="term" value="P:chromosomal 5-methylcytosine DNA demethylation pathway"/>
    <property type="evidence" value="ECO:0007669"/>
    <property type="project" value="InterPro"/>
</dbReference>
<dbReference type="EMBL" id="JAJSOW010000102">
    <property type="protein sequence ID" value="KAI9176262.1"/>
    <property type="molecule type" value="Genomic_DNA"/>
</dbReference>
<protein>
    <submittedName>
        <fullName evidence="3">Uncharacterized protein</fullName>
    </submittedName>
</protein>
<reference evidence="3" key="1">
    <citation type="journal article" date="2022" name="Plant J.">
        <title>Strategies of tolerance reflected in two North American maple genomes.</title>
        <authorList>
            <person name="McEvoy S.L."/>
            <person name="Sezen U.U."/>
            <person name="Trouern-Trend A."/>
            <person name="McMahon S.M."/>
            <person name="Schaberg P.G."/>
            <person name="Yang J."/>
            <person name="Wegrzyn J.L."/>
            <person name="Swenson N.G."/>
        </authorList>
    </citation>
    <scope>NUCLEOTIDE SEQUENCE</scope>
    <source>
        <strain evidence="3">91603</strain>
    </source>
</reference>
<keyword evidence="4" id="KW-1185">Reference proteome</keyword>
<feature type="signal peptide" evidence="2">
    <location>
        <begin position="1"/>
        <end position="26"/>
    </location>
</feature>
<dbReference type="PANTHER" id="PTHR46213:SF13">
    <property type="entry name" value="DEMETER-LIKE PROTEIN 2-RELATED"/>
    <property type="match status" value="1"/>
</dbReference>
<proteinExistence type="predicted"/>
<feature type="region of interest" description="Disordered" evidence="1">
    <location>
        <begin position="63"/>
        <end position="82"/>
    </location>
</feature>
<evidence type="ECO:0000256" key="1">
    <source>
        <dbReference type="SAM" id="MobiDB-lite"/>
    </source>
</evidence>
<dbReference type="GO" id="GO:0019104">
    <property type="term" value="F:DNA N-glycosylase activity"/>
    <property type="evidence" value="ECO:0007669"/>
    <property type="project" value="InterPro"/>
</dbReference>
<evidence type="ECO:0000256" key="2">
    <source>
        <dbReference type="SAM" id="SignalP"/>
    </source>
</evidence>